<dbReference type="AlphaFoldDB" id="A0A0U2ZQB0"/>
<dbReference type="SMART" id="SM00822">
    <property type="entry name" value="PKS_KR"/>
    <property type="match status" value="1"/>
</dbReference>
<dbReference type="PRINTS" id="PR00081">
    <property type="entry name" value="GDHRDH"/>
</dbReference>
<dbReference type="Gene3D" id="3.40.50.720">
    <property type="entry name" value="NAD(P)-binding Rossmann-like Domain"/>
    <property type="match status" value="1"/>
</dbReference>
<dbReference type="OrthoDB" id="5786478at2"/>
<evidence type="ECO:0000256" key="1">
    <source>
        <dbReference type="ARBA" id="ARBA00006484"/>
    </source>
</evidence>
<dbReference type="InterPro" id="IPR052184">
    <property type="entry name" value="SDR_enzymes"/>
</dbReference>
<dbReference type="PANTHER" id="PTHR45458">
    <property type="entry name" value="SHORT-CHAIN DEHYDROGENASE/REDUCTASE SDR"/>
    <property type="match status" value="1"/>
</dbReference>
<dbReference type="RefSeq" id="WP_062484166.1">
    <property type="nucleotide sequence ID" value="NZ_CP013650.1"/>
</dbReference>
<dbReference type="Pfam" id="PF00106">
    <property type="entry name" value="adh_short"/>
    <property type="match status" value="1"/>
</dbReference>
<gene>
    <name evidence="3" type="ORF">AT746_11450</name>
</gene>
<evidence type="ECO:0000313" key="4">
    <source>
        <dbReference type="Proteomes" id="UP000068447"/>
    </source>
</evidence>
<dbReference type="InterPro" id="IPR002347">
    <property type="entry name" value="SDR_fam"/>
</dbReference>
<dbReference type="CDD" id="cd05325">
    <property type="entry name" value="carb_red_sniffer_like_SDR_c"/>
    <property type="match status" value="1"/>
</dbReference>
<evidence type="ECO:0000259" key="2">
    <source>
        <dbReference type="SMART" id="SM00822"/>
    </source>
</evidence>
<feature type="domain" description="Ketoreductase" evidence="2">
    <location>
        <begin position="2"/>
        <end position="179"/>
    </location>
</feature>
<accession>A0A0U2ZQB0</accession>
<name>A0A0U2ZQB0_9ALTE</name>
<comment type="similarity">
    <text evidence="1">Belongs to the short-chain dehydrogenases/reductases (SDR) family.</text>
</comment>
<dbReference type="InterPro" id="IPR036291">
    <property type="entry name" value="NAD(P)-bd_dom_sf"/>
</dbReference>
<dbReference type="Proteomes" id="UP000068447">
    <property type="component" value="Chromosome"/>
</dbReference>
<dbReference type="InterPro" id="IPR057326">
    <property type="entry name" value="KR_dom"/>
</dbReference>
<reference evidence="3 4" key="1">
    <citation type="submission" date="2015-12" db="EMBL/GenBank/DDBJ databases">
        <title>Complete genome of Lacimicrobium alkaliphilum KCTC 32984.</title>
        <authorList>
            <person name="Kim S.-G."/>
            <person name="Lee Y.-J."/>
        </authorList>
    </citation>
    <scope>NUCLEOTIDE SEQUENCE [LARGE SCALE GENOMIC DNA]</scope>
    <source>
        <strain evidence="3 4">YelD216</strain>
    </source>
</reference>
<dbReference type="KEGG" id="lal:AT746_11450"/>
<evidence type="ECO:0000313" key="3">
    <source>
        <dbReference type="EMBL" id="ALT00429.1"/>
    </source>
</evidence>
<sequence length="221" mass="23514">MATIVITGAGRGIGLALTKHYLDRGDKVYGLCRKATKELHESGAEVVEGVDVASDADNLARAMSPLSSVQIDVLINNAGVLGRDSLENPDTQSIEQQFRVNALGPLLVTQILAPHLHKGSKVAMITSRMGSMADNGSGGYYGYRMSKAALNAAGVSLARDLQPRGIAVALLHPGYVQTEMVSYGGDVSPEVSAERLIKRIDDLTLQNSGSFWHANGDNLPW</sequence>
<dbReference type="SUPFAM" id="SSF51735">
    <property type="entry name" value="NAD(P)-binding Rossmann-fold domains"/>
    <property type="match status" value="1"/>
</dbReference>
<protein>
    <submittedName>
        <fullName evidence="3">Short-chain dehydrogenase</fullName>
    </submittedName>
</protein>
<dbReference type="EMBL" id="CP013650">
    <property type="protein sequence ID" value="ALT00429.1"/>
    <property type="molecule type" value="Genomic_DNA"/>
</dbReference>
<dbReference type="PANTHER" id="PTHR45458:SF1">
    <property type="entry name" value="SHORT CHAIN DEHYDROGENASE"/>
    <property type="match status" value="1"/>
</dbReference>
<keyword evidence="4" id="KW-1185">Reference proteome</keyword>
<dbReference type="GO" id="GO:0016616">
    <property type="term" value="F:oxidoreductase activity, acting on the CH-OH group of donors, NAD or NADP as acceptor"/>
    <property type="evidence" value="ECO:0007669"/>
    <property type="project" value="TreeGrafter"/>
</dbReference>
<dbReference type="STRING" id="1526571.AT746_11450"/>
<proteinExistence type="inferred from homology"/>
<organism evidence="3 4">
    <name type="scientific">Lacimicrobium alkaliphilum</name>
    <dbReference type="NCBI Taxonomy" id="1526571"/>
    <lineage>
        <taxon>Bacteria</taxon>
        <taxon>Pseudomonadati</taxon>
        <taxon>Pseudomonadota</taxon>
        <taxon>Gammaproteobacteria</taxon>
        <taxon>Alteromonadales</taxon>
        <taxon>Alteromonadaceae</taxon>
        <taxon>Lacimicrobium</taxon>
    </lineage>
</organism>